<dbReference type="AlphaFoldDB" id="A0A2P5HPR6"/>
<keyword evidence="4" id="KW-1185">Reference proteome</keyword>
<comment type="caution">
    <text evidence="3">The sequence shown here is derived from an EMBL/GenBank/DDBJ whole genome shotgun (WGS) entry which is preliminary data.</text>
</comment>
<evidence type="ECO:0008006" key="5">
    <source>
        <dbReference type="Google" id="ProtNLM"/>
    </source>
</evidence>
<dbReference type="Proteomes" id="UP000094444">
    <property type="component" value="Unassembled WGS sequence"/>
</dbReference>
<feature type="signal peptide" evidence="2">
    <location>
        <begin position="1"/>
        <end position="19"/>
    </location>
</feature>
<evidence type="ECO:0000256" key="1">
    <source>
        <dbReference type="SAM" id="MobiDB-lite"/>
    </source>
</evidence>
<dbReference type="InParanoid" id="A0A2P5HPR6"/>
<accession>A0A2P5HPR6</accession>
<evidence type="ECO:0000256" key="2">
    <source>
        <dbReference type="SAM" id="SignalP"/>
    </source>
</evidence>
<dbReference type="EMBL" id="MAVT02001050">
    <property type="protein sequence ID" value="POS72237.1"/>
    <property type="molecule type" value="Genomic_DNA"/>
</dbReference>
<feature type="chain" id="PRO_5015203380" description="Secreted protein" evidence="2">
    <location>
        <begin position="20"/>
        <end position="102"/>
    </location>
</feature>
<keyword evidence="2" id="KW-0732">Signal</keyword>
<evidence type="ECO:0000313" key="4">
    <source>
        <dbReference type="Proteomes" id="UP000094444"/>
    </source>
</evidence>
<reference evidence="3" key="1">
    <citation type="submission" date="2017-09" db="EMBL/GenBank/DDBJ databases">
        <title>Polyketide synthases of a Diaporthe helianthi virulent isolate.</title>
        <authorList>
            <person name="Baroncelli R."/>
        </authorList>
    </citation>
    <scope>NUCLEOTIDE SEQUENCE [LARGE SCALE GENOMIC DNA]</scope>
    <source>
        <strain evidence="3">7/96</strain>
    </source>
</reference>
<sequence>MYQVFLLGLGWLGLHVGFGKQAAGGSTREEEDEEDERCGSRQKTALLVVHATETPIDVPPPPPPLRNTAIHAAVFAGASQGIPTRLHVRHMRPITFASTGRH</sequence>
<protein>
    <recommendedName>
        <fullName evidence="5">Secreted protein</fullName>
    </recommendedName>
</protein>
<name>A0A2P5HPR6_DIAHE</name>
<proteinExistence type="predicted"/>
<gene>
    <name evidence="3" type="ORF">DHEL01_v209368</name>
</gene>
<organism evidence="3 4">
    <name type="scientific">Diaporthe helianthi</name>
    <dbReference type="NCBI Taxonomy" id="158607"/>
    <lineage>
        <taxon>Eukaryota</taxon>
        <taxon>Fungi</taxon>
        <taxon>Dikarya</taxon>
        <taxon>Ascomycota</taxon>
        <taxon>Pezizomycotina</taxon>
        <taxon>Sordariomycetes</taxon>
        <taxon>Sordariomycetidae</taxon>
        <taxon>Diaporthales</taxon>
        <taxon>Diaporthaceae</taxon>
        <taxon>Diaporthe</taxon>
    </lineage>
</organism>
<feature type="region of interest" description="Disordered" evidence="1">
    <location>
        <begin position="21"/>
        <end position="41"/>
    </location>
</feature>
<evidence type="ECO:0000313" key="3">
    <source>
        <dbReference type="EMBL" id="POS72237.1"/>
    </source>
</evidence>